<dbReference type="EMBL" id="MRCU01000011">
    <property type="protein sequence ID" value="RKK10296.1"/>
    <property type="molecule type" value="Genomic_DNA"/>
</dbReference>
<evidence type="ECO:0000256" key="1">
    <source>
        <dbReference type="ARBA" id="ARBA00005964"/>
    </source>
</evidence>
<dbReference type="InterPro" id="IPR002018">
    <property type="entry name" value="CarbesteraseB"/>
</dbReference>
<feature type="signal peptide" evidence="3">
    <location>
        <begin position="1"/>
        <end position="22"/>
    </location>
</feature>
<comment type="caution">
    <text evidence="5">The sequence shown here is derived from an EMBL/GenBank/DDBJ whole genome shotgun (WGS) entry which is preliminary data.</text>
</comment>
<keyword evidence="2" id="KW-0378">Hydrolase</keyword>
<dbReference type="AlphaFoldDB" id="A0A3L6N1D0"/>
<evidence type="ECO:0000256" key="3">
    <source>
        <dbReference type="SAM" id="SignalP"/>
    </source>
</evidence>
<dbReference type="PANTHER" id="PTHR43918">
    <property type="entry name" value="ACETYLCHOLINESTERASE"/>
    <property type="match status" value="1"/>
</dbReference>
<evidence type="ECO:0000313" key="6">
    <source>
        <dbReference type="Proteomes" id="UP000270866"/>
    </source>
</evidence>
<proteinExistence type="inferred from homology"/>
<feature type="domain" description="Carboxylesterase type B" evidence="4">
    <location>
        <begin position="386"/>
        <end position="484"/>
    </location>
</feature>
<sequence>MINFRPLIWPFISVFTSWIISTQVSPTEYNEPPIVTSAYGKIVGTTSRQPAFPYAITKEFLGIPFAQTPPTRFLPAIPPIPHTTPIFATGLKPSCYQQFIKQKYRDIFNTPPVSESEDCLYLNIFTPAASTAGSGTPVLFWIHGGNFQLGSGQHPHVVGSSIAANENVIVVTMNYRLNVFGFPSSPDIPLEERNLGFQDQRLALKWVHENIWAFGGDPGKITVAGESVGAYSVKQLIAKPPDPVPFRAAILQSQSRGFQGDGVKSWDLLSQELGCSREELGSSQLACMQAVPAEKIHHILDRDGIGFAPAIDGITDVGDFTASIGREVAAKVPILMGTNADEGTILAGIFPPPRVALEGLFRNHPSFIDRAIALYPPNATEFQLKSRIITDFAYTCATSALVTAFTEAGHSVWRYYFNASFPNTTPFSDAGVWHASEINLVFGNYPRNSETTTQQIQTSRYMQHAWSQFTKNPEGGPGWHRVGHSFRDVQVIGSNGTFWGESVDAKSIDHMCDVYWPAITELGRQ</sequence>
<dbReference type="PANTHER" id="PTHR43918:SF4">
    <property type="entry name" value="CARBOXYLIC ESTER HYDROLASE"/>
    <property type="match status" value="1"/>
</dbReference>
<dbReference type="Gene3D" id="3.40.50.1820">
    <property type="entry name" value="alpha/beta hydrolase"/>
    <property type="match status" value="1"/>
</dbReference>
<dbReference type="Pfam" id="PF00135">
    <property type="entry name" value="COesterase"/>
    <property type="match status" value="2"/>
</dbReference>
<evidence type="ECO:0000259" key="4">
    <source>
        <dbReference type="Pfam" id="PF00135"/>
    </source>
</evidence>
<dbReference type="Proteomes" id="UP000270866">
    <property type="component" value="Unassembled WGS sequence"/>
</dbReference>
<evidence type="ECO:0000313" key="5">
    <source>
        <dbReference type="EMBL" id="RKK10296.1"/>
    </source>
</evidence>
<name>A0A3L6N1D0_FUSOX</name>
<comment type="similarity">
    <text evidence="1">Belongs to the type-B carboxylesterase/lipase family.</text>
</comment>
<feature type="chain" id="PRO_5017955642" description="Carboxylesterase type B domain-containing protein" evidence="3">
    <location>
        <begin position="23"/>
        <end position="525"/>
    </location>
</feature>
<reference evidence="5 6" key="1">
    <citation type="journal article" date="2018" name="Sci. Rep.">
        <title>Characterisation of pathogen-specific regions and novel effector candidates in Fusarium oxysporum f. sp. cepae.</title>
        <authorList>
            <person name="Armitage A.D."/>
            <person name="Taylor A."/>
            <person name="Sobczyk M.K."/>
            <person name="Baxter L."/>
            <person name="Greenfield B.P."/>
            <person name="Bates H.J."/>
            <person name="Wilson F."/>
            <person name="Jackson A.C."/>
            <person name="Ott S."/>
            <person name="Harrison R.J."/>
            <person name="Clarkson J.P."/>
        </authorList>
    </citation>
    <scope>NUCLEOTIDE SEQUENCE [LARGE SCALE GENOMIC DNA]</scope>
    <source>
        <strain evidence="5 6">FoC_Fus2</strain>
    </source>
</reference>
<dbReference type="InterPro" id="IPR050654">
    <property type="entry name" value="AChE-related_enzymes"/>
</dbReference>
<feature type="domain" description="Carboxylesterase type B" evidence="4">
    <location>
        <begin position="32"/>
        <end position="349"/>
    </location>
</feature>
<gene>
    <name evidence="5" type="ORF">BFJ65_g15594</name>
</gene>
<dbReference type="PROSITE" id="PS00941">
    <property type="entry name" value="CARBOXYLESTERASE_B_2"/>
    <property type="match status" value="1"/>
</dbReference>
<keyword evidence="3" id="KW-0732">Signal</keyword>
<dbReference type="GO" id="GO:0052689">
    <property type="term" value="F:carboxylic ester hydrolase activity"/>
    <property type="evidence" value="ECO:0007669"/>
    <property type="project" value="TreeGrafter"/>
</dbReference>
<dbReference type="InterPro" id="IPR019819">
    <property type="entry name" value="Carboxylesterase_B_CS"/>
</dbReference>
<organism evidence="5 6">
    <name type="scientific">Fusarium oxysporum f. sp. cepae</name>
    <dbReference type="NCBI Taxonomy" id="396571"/>
    <lineage>
        <taxon>Eukaryota</taxon>
        <taxon>Fungi</taxon>
        <taxon>Dikarya</taxon>
        <taxon>Ascomycota</taxon>
        <taxon>Pezizomycotina</taxon>
        <taxon>Sordariomycetes</taxon>
        <taxon>Hypocreomycetidae</taxon>
        <taxon>Hypocreales</taxon>
        <taxon>Nectriaceae</taxon>
        <taxon>Fusarium</taxon>
        <taxon>Fusarium oxysporum species complex</taxon>
    </lineage>
</organism>
<dbReference type="SUPFAM" id="SSF53474">
    <property type="entry name" value="alpha/beta-Hydrolases"/>
    <property type="match status" value="1"/>
</dbReference>
<dbReference type="InterPro" id="IPR029058">
    <property type="entry name" value="AB_hydrolase_fold"/>
</dbReference>
<evidence type="ECO:0000256" key="2">
    <source>
        <dbReference type="ARBA" id="ARBA00022801"/>
    </source>
</evidence>
<accession>A0A3L6N1D0</accession>
<protein>
    <recommendedName>
        <fullName evidence="4">Carboxylesterase type B domain-containing protein</fullName>
    </recommendedName>
</protein>